<evidence type="ECO:0000313" key="9">
    <source>
        <dbReference type="EMBL" id="CAG9838761.1"/>
    </source>
</evidence>
<organism evidence="9 10">
    <name type="scientific">Diabrotica balteata</name>
    <name type="common">Banded cucumber beetle</name>
    <dbReference type="NCBI Taxonomy" id="107213"/>
    <lineage>
        <taxon>Eukaryota</taxon>
        <taxon>Metazoa</taxon>
        <taxon>Ecdysozoa</taxon>
        <taxon>Arthropoda</taxon>
        <taxon>Hexapoda</taxon>
        <taxon>Insecta</taxon>
        <taxon>Pterygota</taxon>
        <taxon>Neoptera</taxon>
        <taxon>Endopterygota</taxon>
        <taxon>Coleoptera</taxon>
        <taxon>Polyphaga</taxon>
        <taxon>Cucujiformia</taxon>
        <taxon>Chrysomeloidea</taxon>
        <taxon>Chrysomelidae</taxon>
        <taxon>Galerucinae</taxon>
        <taxon>Diabroticina</taxon>
        <taxon>Diabroticites</taxon>
        <taxon>Diabrotica</taxon>
    </lineage>
</organism>
<dbReference type="Pfam" id="PF00225">
    <property type="entry name" value="Kinesin"/>
    <property type="match status" value="1"/>
</dbReference>
<evidence type="ECO:0000256" key="6">
    <source>
        <dbReference type="ARBA" id="ARBA00023175"/>
    </source>
</evidence>
<dbReference type="InterPro" id="IPR027640">
    <property type="entry name" value="Kinesin-like_fam"/>
</dbReference>
<dbReference type="OrthoDB" id="3176171at2759"/>
<dbReference type="Proteomes" id="UP001153709">
    <property type="component" value="Chromosome 8"/>
</dbReference>
<keyword evidence="6" id="KW-0505">Motor protein</keyword>
<evidence type="ECO:0000256" key="3">
    <source>
        <dbReference type="ARBA" id="ARBA00022741"/>
    </source>
</evidence>
<comment type="subcellular location">
    <subcellularLocation>
        <location evidence="1">Cytoplasm</location>
        <location evidence="1">Cytoskeleton</location>
    </subcellularLocation>
</comment>
<dbReference type="GO" id="GO:0007018">
    <property type="term" value="P:microtubule-based movement"/>
    <property type="evidence" value="ECO:0007669"/>
    <property type="project" value="InterPro"/>
</dbReference>
<dbReference type="PRINTS" id="PR00380">
    <property type="entry name" value="KINESINHEAVY"/>
</dbReference>
<name>A0A9N9T4R5_DIABA</name>
<feature type="domain" description="Kinesin motor" evidence="8">
    <location>
        <begin position="30"/>
        <end position="239"/>
    </location>
</feature>
<dbReference type="Gene3D" id="3.40.850.10">
    <property type="entry name" value="Kinesin motor domain"/>
    <property type="match status" value="1"/>
</dbReference>
<evidence type="ECO:0000256" key="2">
    <source>
        <dbReference type="ARBA" id="ARBA00022701"/>
    </source>
</evidence>
<dbReference type="InterPro" id="IPR019821">
    <property type="entry name" value="Kinesin_motor_CS"/>
</dbReference>
<evidence type="ECO:0000256" key="1">
    <source>
        <dbReference type="ARBA" id="ARBA00004245"/>
    </source>
</evidence>
<accession>A0A9N9T4R5</accession>
<sequence>MADMHLTFAFFINNKNLYFCQNKFDIRRKGHTIRKYSNRVQTNHQPFKHLFRNLGASCPKCDNLGRPKIITRNQEDKIMVRVDDDSQEVHDVYLSEVDGIPGGPSGGQKPKLFSFNVVFEPAATQEDVLQYSGMKRLIEMALEGFSRSHTILSVNITSEQPTEGGVFISRSGKINFVDLAGSEMTKKTQSEGKTLEEANNINKSLMVLGGQSVVDMTYERSPSSSMRRHNTDISFTVSQVAPILSDEEDKILLSDGKNYINLDNLALHEDENIVYEELRSLTMTFKIPIATDQVEPLISKNESVFRFLSHGRN</sequence>
<dbReference type="PANTHER" id="PTHR47968:SF36">
    <property type="entry name" value="KINESIN HEAVY CHAIN ISOFORM X1"/>
    <property type="match status" value="1"/>
</dbReference>
<keyword evidence="4" id="KW-0067">ATP-binding</keyword>
<dbReference type="GO" id="GO:0005874">
    <property type="term" value="C:microtubule"/>
    <property type="evidence" value="ECO:0007669"/>
    <property type="project" value="UniProtKB-KW"/>
</dbReference>
<evidence type="ECO:0000313" key="10">
    <source>
        <dbReference type="Proteomes" id="UP001153709"/>
    </source>
</evidence>
<evidence type="ECO:0000256" key="4">
    <source>
        <dbReference type="ARBA" id="ARBA00022840"/>
    </source>
</evidence>
<dbReference type="EMBL" id="OU898283">
    <property type="protein sequence ID" value="CAG9838761.1"/>
    <property type="molecule type" value="Genomic_DNA"/>
</dbReference>
<keyword evidence="2" id="KW-0493">Microtubule</keyword>
<keyword evidence="3" id="KW-0547">Nucleotide-binding</keyword>
<dbReference type="PANTHER" id="PTHR47968">
    <property type="entry name" value="CENTROMERE PROTEIN E"/>
    <property type="match status" value="1"/>
</dbReference>
<gene>
    <name evidence="9" type="ORF">DIABBA_LOCUS11601</name>
</gene>
<dbReference type="InterPro" id="IPR027417">
    <property type="entry name" value="P-loop_NTPase"/>
</dbReference>
<dbReference type="AlphaFoldDB" id="A0A9N9T4R5"/>
<dbReference type="InterPro" id="IPR001752">
    <property type="entry name" value="Kinesin_motor_dom"/>
</dbReference>
<keyword evidence="7" id="KW-0963">Cytoplasm</keyword>
<evidence type="ECO:0000256" key="5">
    <source>
        <dbReference type="ARBA" id="ARBA00023054"/>
    </source>
</evidence>
<dbReference type="GO" id="GO:0005524">
    <property type="term" value="F:ATP binding"/>
    <property type="evidence" value="ECO:0007669"/>
    <property type="project" value="UniProtKB-KW"/>
</dbReference>
<keyword evidence="10" id="KW-1185">Reference proteome</keyword>
<keyword evidence="5" id="KW-0175">Coiled coil</keyword>
<protein>
    <recommendedName>
        <fullName evidence="8">Kinesin motor domain-containing protein</fullName>
    </recommendedName>
</protein>
<evidence type="ECO:0000259" key="8">
    <source>
        <dbReference type="SMART" id="SM00129"/>
    </source>
</evidence>
<dbReference type="InterPro" id="IPR036961">
    <property type="entry name" value="Kinesin_motor_dom_sf"/>
</dbReference>
<reference evidence="9" key="1">
    <citation type="submission" date="2022-01" db="EMBL/GenBank/DDBJ databases">
        <authorList>
            <person name="King R."/>
        </authorList>
    </citation>
    <scope>NUCLEOTIDE SEQUENCE</scope>
</reference>
<evidence type="ECO:0000256" key="7">
    <source>
        <dbReference type="ARBA" id="ARBA00023212"/>
    </source>
</evidence>
<dbReference type="SUPFAM" id="SSF52540">
    <property type="entry name" value="P-loop containing nucleoside triphosphate hydrolases"/>
    <property type="match status" value="1"/>
</dbReference>
<dbReference type="GO" id="GO:0008017">
    <property type="term" value="F:microtubule binding"/>
    <property type="evidence" value="ECO:0007669"/>
    <property type="project" value="InterPro"/>
</dbReference>
<keyword evidence="7" id="KW-0206">Cytoskeleton</keyword>
<dbReference type="PROSITE" id="PS00411">
    <property type="entry name" value="KINESIN_MOTOR_1"/>
    <property type="match status" value="1"/>
</dbReference>
<dbReference type="GO" id="GO:0003777">
    <property type="term" value="F:microtubule motor activity"/>
    <property type="evidence" value="ECO:0007669"/>
    <property type="project" value="InterPro"/>
</dbReference>
<dbReference type="SMART" id="SM00129">
    <property type="entry name" value="KISc"/>
    <property type="match status" value="1"/>
</dbReference>
<proteinExistence type="predicted"/>